<dbReference type="InterPro" id="IPR029044">
    <property type="entry name" value="Nucleotide-diphossugar_trans"/>
</dbReference>
<evidence type="ECO:0000313" key="7">
    <source>
        <dbReference type="Proteomes" id="UP000240357"/>
    </source>
</evidence>
<dbReference type="RefSeq" id="WP_106932829.1">
    <property type="nucleotide sequence ID" value="NZ_PYFT01000001.1"/>
</dbReference>
<comment type="similarity">
    <text evidence="1">Belongs to the glycosyltransferase 2 family.</text>
</comment>
<dbReference type="SUPFAM" id="SSF53448">
    <property type="entry name" value="Nucleotide-diphospho-sugar transferases"/>
    <property type="match status" value="1"/>
</dbReference>
<comment type="caution">
    <text evidence="6">The sequence shown here is derived from an EMBL/GenBank/DDBJ whole genome shotgun (WGS) entry which is preliminary data.</text>
</comment>
<keyword evidence="4" id="KW-0812">Transmembrane</keyword>
<keyword evidence="4" id="KW-1133">Transmembrane helix</keyword>
<dbReference type="PANTHER" id="PTHR43630">
    <property type="entry name" value="POLY-BETA-1,6-N-ACETYL-D-GLUCOSAMINE SYNTHASE"/>
    <property type="match status" value="1"/>
</dbReference>
<feature type="transmembrane region" description="Helical" evidence="4">
    <location>
        <begin position="6"/>
        <end position="31"/>
    </location>
</feature>
<dbReference type="AlphaFoldDB" id="A0A2T2YMB3"/>
<keyword evidence="7" id="KW-1185">Reference proteome</keyword>
<feature type="domain" description="Glycosyltransferase 2-like" evidence="5">
    <location>
        <begin position="55"/>
        <end position="218"/>
    </location>
</feature>
<dbReference type="Gene3D" id="3.90.550.10">
    <property type="entry name" value="Spore Coat Polysaccharide Biosynthesis Protein SpsA, Chain A"/>
    <property type="match status" value="1"/>
</dbReference>
<evidence type="ECO:0000313" key="6">
    <source>
        <dbReference type="EMBL" id="PSR56653.1"/>
    </source>
</evidence>
<feature type="transmembrane region" description="Helical" evidence="4">
    <location>
        <begin position="328"/>
        <end position="349"/>
    </location>
</feature>
<gene>
    <name evidence="6" type="ORF">AHMF7605_25740</name>
</gene>
<reference evidence="6 7" key="1">
    <citation type="submission" date="2018-03" db="EMBL/GenBank/DDBJ databases">
        <title>Adhaeribacter sp. HMF7605 Genome sequencing and assembly.</title>
        <authorList>
            <person name="Kang H."/>
            <person name="Kang J."/>
            <person name="Cha I."/>
            <person name="Kim H."/>
            <person name="Joh K."/>
        </authorList>
    </citation>
    <scope>NUCLEOTIDE SEQUENCE [LARGE SCALE GENOMIC DNA]</scope>
    <source>
        <strain evidence="6 7">HMF7605</strain>
    </source>
</reference>
<keyword evidence="4" id="KW-0472">Membrane</keyword>
<evidence type="ECO:0000256" key="3">
    <source>
        <dbReference type="ARBA" id="ARBA00022679"/>
    </source>
</evidence>
<evidence type="ECO:0000256" key="2">
    <source>
        <dbReference type="ARBA" id="ARBA00022676"/>
    </source>
</evidence>
<name>A0A2T2YMB3_9BACT</name>
<feature type="transmembrane region" description="Helical" evidence="4">
    <location>
        <begin position="361"/>
        <end position="380"/>
    </location>
</feature>
<dbReference type="CDD" id="cd06439">
    <property type="entry name" value="CESA_like_1"/>
    <property type="match status" value="1"/>
</dbReference>
<evidence type="ECO:0000259" key="5">
    <source>
        <dbReference type="Pfam" id="PF00535"/>
    </source>
</evidence>
<keyword evidence="2" id="KW-0328">Glycosyltransferase</keyword>
<accession>A0A2T2YMB3</accession>
<evidence type="ECO:0000256" key="4">
    <source>
        <dbReference type="SAM" id="Phobius"/>
    </source>
</evidence>
<dbReference type="EMBL" id="PYFT01000001">
    <property type="protein sequence ID" value="PSR56653.1"/>
    <property type="molecule type" value="Genomic_DNA"/>
</dbReference>
<dbReference type="GO" id="GO:0016757">
    <property type="term" value="F:glycosyltransferase activity"/>
    <property type="evidence" value="ECO:0007669"/>
    <property type="project" value="UniProtKB-KW"/>
</dbReference>
<dbReference type="Pfam" id="PF00535">
    <property type="entry name" value="Glycos_transf_2"/>
    <property type="match status" value="1"/>
</dbReference>
<dbReference type="PANTHER" id="PTHR43630:SF1">
    <property type="entry name" value="POLY-BETA-1,6-N-ACETYL-D-GLUCOSAMINE SYNTHASE"/>
    <property type="match status" value="1"/>
</dbReference>
<feature type="transmembrane region" description="Helical" evidence="4">
    <location>
        <begin position="300"/>
        <end position="322"/>
    </location>
</feature>
<dbReference type="OrthoDB" id="9766971at2"/>
<dbReference type="Proteomes" id="UP000240357">
    <property type="component" value="Unassembled WGS sequence"/>
</dbReference>
<evidence type="ECO:0000256" key="1">
    <source>
        <dbReference type="ARBA" id="ARBA00006739"/>
    </source>
</evidence>
<protein>
    <submittedName>
        <fullName evidence="6">Glycosyl transferase</fullName>
    </submittedName>
</protein>
<organism evidence="6 7">
    <name type="scientific">Adhaeribacter arboris</name>
    <dbReference type="NCBI Taxonomy" id="2072846"/>
    <lineage>
        <taxon>Bacteria</taxon>
        <taxon>Pseudomonadati</taxon>
        <taxon>Bacteroidota</taxon>
        <taxon>Cytophagia</taxon>
        <taxon>Cytophagales</taxon>
        <taxon>Hymenobacteraceae</taxon>
        <taxon>Adhaeribacter</taxon>
    </lineage>
</organism>
<dbReference type="InterPro" id="IPR001173">
    <property type="entry name" value="Glyco_trans_2-like"/>
</dbReference>
<keyword evidence="3 6" id="KW-0808">Transferase</keyword>
<proteinExistence type="inferred from homology"/>
<sequence>MLTFFIACFWLSLGILFYSYLGYGLVLFGLVKAKRAFKPAAPKFSDSEEMLPEVTVVVAAYNEEDYITEKINNTFSLQYPPEKLKLLVVTDGSFDQTPDLVKRYPNVTLLHQPERKGKIAAVERAIPFVTTDIIVFTDANTMLNTEAILKLVRHYQNEKVGAVAGEKRIVAKEKDAAHGAGEGMYWKYESALKKWDSELYTVVGAAGELFSIRRKLFEPVPHDTLIEDFYMTLRIAQKGYQVRYEPEAYALEGPSASVGEELKRKIRIAAGGIQAVVRLSSLLNVPKYGLLSFQYISHRVLRWTLAPLALLLLLVSNISLALSSNTVFFQLGLALQIFFYTAAMIGRICETRQLKVKAFFVPYYFLVMNYAVYLGFARFLKGSQSVLWEKAKRG</sequence>